<dbReference type="Proteomes" id="UP001487740">
    <property type="component" value="Unassembled WGS sequence"/>
</dbReference>
<name>A0AAW0TLE3_SCYPA</name>
<reference evidence="2 3" key="1">
    <citation type="submission" date="2023-03" db="EMBL/GenBank/DDBJ databases">
        <title>High-quality genome of Scylla paramamosain provides insights in environmental adaptation.</title>
        <authorList>
            <person name="Zhang L."/>
        </authorList>
    </citation>
    <scope>NUCLEOTIDE SEQUENCE [LARGE SCALE GENOMIC DNA]</scope>
    <source>
        <strain evidence="2">LZ_2023a</strain>
        <tissue evidence="2">Muscle</tissue>
    </source>
</reference>
<feature type="region of interest" description="Disordered" evidence="1">
    <location>
        <begin position="56"/>
        <end position="86"/>
    </location>
</feature>
<evidence type="ECO:0000313" key="3">
    <source>
        <dbReference type="Proteomes" id="UP001487740"/>
    </source>
</evidence>
<proteinExistence type="predicted"/>
<dbReference type="EMBL" id="JARAKH010000029">
    <property type="protein sequence ID" value="KAK8388076.1"/>
    <property type="molecule type" value="Genomic_DNA"/>
</dbReference>
<dbReference type="AlphaFoldDB" id="A0AAW0TLE3"/>
<keyword evidence="3" id="KW-1185">Reference proteome</keyword>
<feature type="compositionally biased region" description="Polar residues" evidence="1">
    <location>
        <begin position="73"/>
        <end position="83"/>
    </location>
</feature>
<gene>
    <name evidence="2" type="ORF">O3P69_020159</name>
</gene>
<protein>
    <submittedName>
        <fullName evidence="2">Uncharacterized protein</fullName>
    </submittedName>
</protein>
<sequence>MPPLCLRIKLWGVAEPEHSSGFLSRGEAVGQREIIRVSPGAGEVVLQVIYIQVPQQGGRGSSPEGTSALAGCTSHSRPPTVSPSGACHSLRLQHRVC</sequence>
<organism evidence="2 3">
    <name type="scientific">Scylla paramamosain</name>
    <name type="common">Mud crab</name>
    <dbReference type="NCBI Taxonomy" id="85552"/>
    <lineage>
        <taxon>Eukaryota</taxon>
        <taxon>Metazoa</taxon>
        <taxon>Ecdysozoa</taxon>
        <taxon>Arthropoda</taxon>
        <taxon>Crustacea</taxon>
        <taxon>Multicrustacea</taxon>
        <taxon>Malacostraca</taxon>
        <taxon>Eumalacostraca</taxon>
        <taxon>Eucarida</taxon>
        <taxon>Decapoda</taxon>
        <taxon>Pleocyemata</taxon>
        <taxon>Brachyura</taxon>
        <taxon>Eubrachyura</taxon>
        <taxon>Portunoidea</taxon>
        <taxon>Portunidae</taxon>
        <taxon>Portuninae</taxon>
        <taxon>Scylla</taxon>
    </lineage>
</organism>
<evidence type="ECO:0000256" key="1">
    <source>
        <dbReference type="SAM" id="MobiDB-lite"/>
    </source>
</evidence>
<evidence type="ECO:0000313" key="2">
    <source>
        <dbReference type="EMBL" id="KAK8388076.1"/>
    </source>
</evidence>
<accession>A0AAW0TLE3</accession>
<comment type="caution">
    <text evidence="2">The sequence shown here is derived from an EMBL/GenBank/DDBJ whole genome shotgun (WGS) entry which is preliminary data.</text>
</comment>